<dbReference type="Proteomes" id="UP000038040">
    <property type="component" value="Unplaced"/>
</dbReference>
<dbReference type="PANTHER" id="PTHR12083">
    <property type="entry name" value="BIFUNCTIONAL POLYNUCLEOTIDE PHOSPHATASE/KINASE"/>
    <property type="match status" value="1"/>
</dbReference>
<reference evidence="5" key="1">
    <citation type="submission" date="2017-02" db="UniProtKB">
        <authorList>
            <consortium name="WormBaseParasite"/>
        </authorList>
    </citation>
    <scope>IDENTIFICATION</scope>
</reference>
<evidence type="ECO:0000256" key="1">
    <source>
        <dbReference type="SAM" id="SignalP"/>
    </source>
</evidence>
<dbReference type="NCBIfam" id="TIGR01664">
    <property type="entry name" value="DNA-3'-Pase"/>
    <property type="match status" value="1"/>
</dbReference>
<dbReference type="Gene3D" id="3.40.50.300">
    <property type="entry name" value="P-loop containing nucleotide triphosphate hydrolases"/>
    <property type="match status" value="1"/>
</dbReference>
<evidence type="ECO:0000313" key="2">
    <source>
        <dbReference type="EMBL" id="VDN51971.1"/>
    </source>
</evidence>
<dbReference type="GO" id="GO:0003690">
    <property type="term" value="F:double-stranded DNA binding"/>
    <property type="evidence" value="ECO:0007669"/>
    <property type="project" value="TreeGrafter"/>
</dbReference>
<organism evidence="3 5">
    <name type="scientific">Dracunculus medinensis</name>
    <name type="common">Guinea worm</name>
    <dbReference type="NCBI Taxonomy" id="318479"/>
    <lineage>
        <taxon>Eukaryota</taxon>
        <taxon>Metazoa</taxon>
        <taxon>Ecdysozoa</taxon>
        <taxon>Nematoda</taxon>
        <taxon>Chromadorea</taxon>
        <taxon>Rhabditida</taxon>
        <taxon>Spirurina</taxon>
        <taxon>Dracunculoidea</taxon>
        <taxon>Dracunculidae</taxon>
        <taxon>Dracunculus</taxon>
    </lineage>
</organism>
<dbReference type="InterPro" id="IPR023214">
    <property type="entry name" value="HAD_sf"/>
</dbReference>
<dbReference type="FunFam" id="3.40.50.300:FF:000737">
    <property type="entry name" value="Bifunctional polynucleotide phosphatase/kinase"/>
    <property type="match status" value="1"/>
</dbReference>
<dbReference type="WBParaSite" id="DME_0000772601-mRNA-1">
    <property type="protein sequence ID" value="DME_0000772601-mRNA-1"/>
    <property type="gene ID" value="DME_0000772601"/>
</dbReference>
<feature type="signal peptide" evidence="1">
    <location>
        <begin position="1"/>
        <end position="25"/>
    </location>
</feature>
<dbReference type="Proteomes" id="UP000274756">
    <property type="component" value="Unassembled WGS sequence"/>
</dbReference>
<dbReference type="EMBL" id="UYYG01000038">
    <property type="protein sequence ID" value="VDN51971.1"/>
    <property type="molecule type" value="Genomic_DNA"/>
</dbReference>
<dbReference type="STRING" id="318479.A0A0N4UJA1"/>
<dbReference type="InterPro" id="IPR013954">
    <property type="entry name" value="PNK3P"/>
</dbReference>
<feature type="chain" id="PRO_5041040462" evidence="1">
    <location>
        <begin position="26"/>
        <end position="424"/>
    </location>
</feature>
<dbReference type="GO" id="GO:0046403">
    <property type="term" value="F:polynucleotide 3'-phosphatase activity"/>
    <property type="evidence" value="ECO:0007669"/>
    <property type="project" value="TreeGrafter"/>
</dbReference>
<dbReference type="PANTHER" id="PTHR12083:SF9">
    <property type="entry name" value="BIFUNCTIONAL POLYNUCLEOTIDE PHOSPHATASE_KINASE"/>
    <property type="match status" value="1"/>
</dbReference>
<dbReference type="SUPFAM" id="SSF56784">
    <property type="entry name" value="HAD-like"/>
    <property type="match status" value="1"/>
</dbReference>
<proteinExistence type="predicted"/>
<dbReference type="InterPro" id="IPR006551">
    <property type="entry name" value="Polynucleotide_phosphatase"/>
</dbReference>
<sequence>MNLELNEFLFYLKFTFLFFFTRYAARESDVSNGNNGVVSKANCEWKEIGQDLFIFPSHNVESRTKIAGFDVDGTIITTRSGKIFPTDENDWRLNYPVVVEKLKLLYDNGYKIIFFTNQKGIQTGQQCPEAFKRKIESICCKFPFAIQVFVSLGSLKYRKPYTGMWEYLEHFENGNVNVDRSLSLFVGDAAGRIVTKVRKKKDHSAADRLFALNVGITFKTPEQFFLEQNVEEPYILPVFNPISFLAVSRTIFEPADTLVPSLNQEIIILVGVPGCGKSHFARNMSEKFGYAVVNRDSLKTWQKCVDTTKILLRTGKSVIIDNTNADVESRKRFCDLAMLYKIDCRCFVFNCDINQARHNCKYRIITGTDKLHEEIGIMVLRIFYSKYKEPVYDEGFSLIVHVNFVPEFESAEHEKIYRMYLCDS</sequence>
<dbReference type="AlphaFoldDB" id="A0A0N4UJA1"/>
<keyword evidence="4" id="KW-1185">Reference proteome</keyword>
<name>A0A0N4UJA1_DRAME</name>
<dbReference type="InterPro" id="IPR036412">
    <property type="entry name" value="HAD-like_sf"/>
</dbReference>
<evidence type="ECO:0000313" key="5">
    <source>
        <dbReference type="WBParaSite" id="DME_0000772601-mRNA-1"/>
    </source>
</evidence>
<dbReference type="CDD" id="cd01625">
    <property type="entry name" value="HAD_PNP"/>
    <property type="match status" value="1"/>
</dbReference>
<dbReference type="NCBIfam" id="TIGR01662">
    <property type="entry name" value="HAD-SF-IIIA"/>
    <property type="match status" value="1"/>
</dbReference>
<accession>A0A0N4UJA1</accession>
<dbReference type="Pfam" id="PF08645">
    <property type="entry name" value="PNK3P"/>
    <property type="match status" value="1"/>
</dbReference>
<evidence type="ECO:0000313" key="4">
    <source>
        <dbReference type="Proteomes" id="UP000274756"/>
    </source>
</evidence>
<gene>
    <name evidence="2" type="ORF">DME_LOCUS1944</name>
</gene>
<reference evidence="2 4" key="2">
    <citation type="submission" date="2018-11" db="EMBL/GenBank/DDBJ databases">
        <authorList>
            <consortium name="Pathogen Informatics"/>
        </authorList>
    </citation>
    <scope>NUCLEOTIDE SEQUENCE [LARGE SCALE GENOMIC DNA]</scope>
</reference>
<dbReference type="GO" id="GO:0046404">
    <property type="term" value="F:ATP-dependent polydeoxyribonucleotide 5'-hydroxyl-kinase activity"/>
    <property type="evidence" value="ECO:0007669"/>
    <property type="project" value="TreeGrafter"/>
</dbReference>
<evidence type="ECO:0000313" key="3">
    <source>
        <dbReference type="Proteomes" id="UP000038040"/>
    </source>
</evidence>
<dbReference type="InterPro" id="IPR027417">
    <property type="entry name" value="P-loop_NTPase"/>
</dbReference>
<protein>
    <submittedName>
        <fullName evidence="5">Bifunctional polynucleotide phosphatase/kinase</fullName>
    </submittedName>
</protein>
<dbReference type="Pfam" id="PF13671">
    <property type="entry name" value="AAA_33"/>
    <property type="match status" value="1"/>
</dbReference>
<dbReference type="SUPFAM" id="SSF52540">
    <property type="entry name" value="P-loop containing nucleoside triphosphate hydrolases"/>
    <property type="match status" value="1"/>
</dbReference>
<dbReference type="InterPro" id="IPR006549">
    <property type="entry name" value="HAD-SF_hydro_IIIA"/>
</dbReference>
<dbReference type="OrthoDB" id="19045at2759"/>
<dbReference type="FunFam" id="3.40.50.1000:FF:000078">
    <property type="entry name" value="Bifunctional polynucleotide phosphatase/kinase"/>
    <property type="match status" value="1"/>
</dbReference>
<dbReference type="Gene3D" id="3.40.50.1000">
    <property type="entry name" value="HAD superfamily/HAD-like"/>
    <property type="match status" value="1"/>
</dbReference>
<dbReference type="GO" id="GO:0006281">
    <property type="term" value="P:DNA repair"/>
    <property type="evidence" value="ECO:0007669"/>
    <property type="project" value="TreeGrafter"/>
</dbReference>
<keyword evidence="1" id="KW-0732">Signal</keyword>